<gene>
    <name evidence="1" type="ORF">BpHYR1_043792</name>
</gene>
<dbReference type="Proteomes" id="UP000276133">
    <property type="component" value="Unassembled WGS sequence"/>
</dbReference>
<evidence type="ECO:0000313" key="1">
    <source>
        <dbReference type="EMBL" id="RNA13012.1"/>
    </source>
</evidence>
<dbReference type="EMBL" id="REGN01005529">
    <property type="protein sequence ID" value="RNA13012.1"/>
    <property type="molecule type" value="Genomic_DNA"/>
</dbReference>
<sequence length="175" mass="20191">MQCFYLLHFNIQTPAQNISSTTDFITPTQLPLHTSTTPKTIKFEEAHDICWTSFMNSPGLYKNLINGCLDRNLTMKFCIDDVTFTNDPSAVKIHIESSIDMTIQDILTNQSNCHIDDLQMLCPNSCSGNGVCKFEFFPEFFFFIEWISEIILVAKQMRLFKPSADISYFILRDKF</sequence>
<evidence type="ECO:0000313" key="2">
    <source>
        <dbReference type="Proteomes" id="UP000276133"/>
    </source>
</evidence>
<name>A0A3M7QNU2_BRAPC</name>
<protein>
    <submittedName>
        <fullName evidence="1">Uncharacterized protein</fullName>
    </submittedName>
</protein>
<dbReference type="OrthoDB" id="382013at2759"/>
<dbReference type="AlphaFoldDB" id="A0A3M7QNU2"/>
<keyword evidence="2" id="KW-1185">Reference proteome</keyword>
<reference evidence="1 2" key="1">
    <citation type="journal article" date="2018" name="Sci. Rep.">
        <title>Genomic signatures of local adaptation to the degree of environmental predictability in rotifers.</title>
        <authorList>
            <person name="Franch-Gras L."/>
            <person name="Hahn C."/>
            <person name="Garcia-Roger E.M."/>
            <person name="Carmona M.J."/>
            <person name="Serra M."/>
            <person name="Gomez A."/>
        </authorList>
    </citation>
    <scope>NUCLEOTIDE SEQUENCE [LARGE SCALE GENOMIC DNA]</scope>
    <source>
        <strain evidence="1">HYR1</strain>
    </source>
</reference>
<organism evidence="1 2">
    <name type="scientific">Brachionus plicatilis</name>
    <name type="common">Marine rotifer</name>
    <name type="synonym">Brachionus muelleri</name>
    <dbReference type="NCBI Taxonomy" id="10195"/>
    <lineage>
        <taxon>Eukaryota</taxon>
        <taxon>Metazoa</taxon>
        <taxon>Spiralia</taxon>
        <taxon>Gnathifera</taxon>
        <taxon>Rotifera</taxon>
        <taxon>Eurotatoria</taxon>
        <taxon>Monogononta</taxon>
        <taxon>Pseudotrocha</taxon>
        <taxon>Ploima</taxon>
        <taxon>Brachionidae</taxon>
        <taxon>Brachionus</taxon>
    </lineage>
</organism>
<proteinExistence type="predicted"/>
<accession>A0A3M7QNU2</accession>
<comment type="caution">
    <text evidence="1">The sequence shown here is derived from an EMBL/GenBank/DDBJ whole genome shotgun (WGS) entry which is preliminary data.</text>
</comment>